<evidence type="ECO:0000256" key="1">
    <source>
        <dbReference type="SAM" id="MobiDB-lite"/>
    </source>
</evidence>
<organism evidence="2 3">
    <name type="scientific">Anabarilius grahami</name>
    <name type="common">Kanglang fish</name>
    <name type="synonym">Barilius grahami</name>
    <dbReference type="NCBI Taxonomy" id="495550"/>
    <lineage>
        <taxon>Eukaryota</taxon>
        <taxon>Metazoa</taxon>
        <taxon>Chordata</taxon>
        <taxon>Craniata</taxon>
        <taxon>Vertebrata</taxon>
        <taxon>Euteleostomi</taxon>
        <taxon>Actinopterygii</taxon>
        <taxon>Neopterygii</taxon>
        <taxon>Teleostei</taxon>
        <taxon>Ostariophysi</taxon>
        <taxon>Cypriniformes</taxon>
        <taxon>Xenocyprididae</taxon>
        <taxon>Xenocypridinae</taxon>
        <taxon>Xenocypridinae incertae sedis</taxon>
        <taxon>Anabarilius</taxon>
    </lineage>
</organism>
<name>A0A3N0YSR8_ANAGA</name>
<gene>
    <name evidence="2" type="ORF">DPX16_16829</name>
</gene>
<dbReference type="Proteomes" id="UP000281406">
    <property type="component" value="Unassembled WGS sequence"/>
</dbReference>
<keyword evidence="3" id="KW-1185">Reference proteome</keyword>
<feature type="region of interest" description="Disordered" evidence="1">
    <location>
        <begin position="53"/>
        <end position="77"/>
    </location>
</feature>
<dbReference type="AlphaFoldDB" id="A0A3N0YSR8"/>
<sequence length="179" mass="19959">MEERMSGTQFDVYYLAEVGYSFLMEEAFSVDGIDMLLLSSVGVCVTSPCAGRRPANPLQGRSTPSRHRRTSDDESRLRGWLTSAASGSKVALTHQTNSRRPSSTSVLRLRKMKCLSVPPKLHHFLLGLILVLVERAVLQPTCVPSGQELMGRGWRGADLPHCHRPPDRGSYGVIRRRER</sequence>
<protein>
    <submittedName>
        <fullName evidence="2">Uncharacterized protein</fullName>
    </submittedName>
</protein>
<evidence type="ECO:0000313" key="3">
    <source>
        <dbReference type="Proteomes" id="UP000281406"/>
    </source>
</evidence>
<accession>A0A3N0YSR8</accession>
<reference evidence="2 3" key="1">
    <citation type="submission" date="2018-10" db="EMBL/GenBank/DDBJ databases">
        <title>Genome assembly for a Yunnan-Guizhou Plateau 3E fish, Anabarilius grahami (Regan), and its evolutionary and genetic applications.</title>
        <authorList>
            <person name="Jiang W."/>
        </authorList>
    </citation>
    <scope>NUCLEOTIDE SEQUENCE [LARGE SCALE GENOMIC DNA]</scope>
    <source>
        <strain evidence="2">AG-KIZ</strain>
        <tissue evidence="2">Muscle</tissue>
    </source>
</reference>
<dbReference type="EMBL" id="RJVU01027559">
    <property type="protein sequence ID" value="ROL49214.1"/>
    <property type="molecule type" value="Genomic_DNA"/>
</dbReference>
<proteinExistence type="predicted"/>
<comment type="caution">
    <text evidence="2">The sequence shown here is derived from an EMBL/GenBank/DDBJ whole genome shotgun (WGS) entry which is preliminary data.</text>
</comment>
<evidence type="ECO:0000313" key="2">
    <source>
        <dbReference type="EMBL" id="ROL49214.1"/>
    </source>
</evidence>